<evidence type="ECO:0000313" key="1">
    <source>
        <dbReference type="EMBL" id="GFM34400.1"/>
    </source>
</evidence>
<protein>
    <submittedName>
        <fullName evidence="1">Uncharacterized protein</fullName>
    </submittedName>
</protein>
<name>A0A7J0BL61_9BACT</name>
<comment type="caution">
    <text evidence="1">The sequence shown here is derived from an EMBL/GenBank/DDBJ whole genome shotgun (WGS) entry which is preliminary data.</text>
</comment>
<dbReference type="EMBL" id="BLVO01000013">
    <property type="protein sequence ID" value="GFM34400.1"/>
    <property type="molecule type" value="Genomic_DNA"/>
</dbReference>
<reference evidence="1 2" key="1">
    <citation type="submission" date="2020-05" db="EMBL/GenBank/DDBJ databases">
        <title>Draft genome sequence of Desulfovibrio sp. strain HN2T.</title>
        <authorList>
            <person name="Ueno A."/>
            <person name="Tamazawa S."/>
            <person name="Tamamura S."/>
            <person name="Murakami T."/>
            <person name="Kiyama T."/>
            <person name="Inomata H."/>
            <person name="Amano Y."/>
            <person name="Miyakawa K."/>
            <person name="Tamaki H."/>
            <person name="Naganuma T."/>
            <person name="Kaneko K."/>
        </authorList>
    </citation>
    <scope>NUCLEOTIDE SEQUENCE [LARGE SCALE GENOMIC DNA]</scope>
    <source>
        <strain evidence="1 2">HN2</strain>
    </source>
</reference>
<accession>A0A7J0BL61</accession>
<evidence type="ECO:0000313" key="2">
    <source>
        <dbReference type="Proteomes" id="UP000503840"/>
    </source>
</evidence>
<dbReference type="Proteomes" id="UP000503840">
    <property type="component" value="Unassembled WGS sequence"/>
</dbReference>
<proteinExistence type="predicted"/>
<keyword evidence="2" id="KW-1185">Reference proteome</keyword>
<dbReference type="AlphaFoldDB" id="A0A7J0BL61"/>
<sequence length="104" mass="11824">MVRPELLFFACRVQALRATTHIFFLQKMLRCAGHSAIMYRLAYWIEIWQRLQVRGKADDAPSAVRKCRMHAVPHAAAEYIASRKGESNYSQNVLQAISPAGFAD</sequence>
<gene>
    <name evidence="1" type="ORF">DSM101010T_27650</name>
</gene>
<organism evidence="1 2">
    <name type="scientific">Desulfovibrio subterraneus</name>
    <dbReference type="NCBI Taxonomy" id="2718620"/>
    <lineage>
        <taxon>Bacteria</taxon>
        <taxon>Pseudomonadati</taxon>
        <taxon>Thermodesulfobacteriota</taxon>
        <taxon>Desulfovibrionia</taxon>
        <taxon>Desulfovibrionales</taxon>
        <taxon>Desulfovibrionaceae</taxon>
        <taxon>Desulfovibrio</taxon>
    </lineage>
</organism>